<dbReference type="EMBL" id="OZ034828">
    <property type="protein sequence ID" value="CAL1683848.1"/>
    <property type="molecule type" value="Genomic_DNA"/>
</dbReference>
<evidence type="ECO:0000313" key="3">
    <source>
        <dbReference type="Proteomes" id="UP001497644"/>
    </source>
</evidence>
<evidence type="ECO:0000256" key="1">
    <source>
        <dbReference type="SAM" id="MobiDB-lite"/>
    </source>
</evidence>
<organism evidence="2 3">
    <name type="scientific">Lasius platythorax</name>
    <dbReference type="NCBI Taxonomy" id="488582"/>
    <lineage>
        <taxon>Eukaryota</taxon>
        <taxon>Metazoa</taxon>
        <taxon>Ecdysozoa</taxon>
        <taxon>Arthropoda</taxon>
        <taxon>Hexapoda</taxon>
        <taxon>Insecta</taxon>
        <taxon>Pterygota</taxon>
        <taxon>Neoptera</taxon>
        <taxon>Endopterygota</taxon>
        <taxon>Hymenoptera</taxon>
        <taxon>Apocrita</taxon>
        <taxon>Aculeata</taxon>
        <taxon>Formicoidea</taxon>
        <taxon>Formicidae</taxon>
        <taxon>Formicinae</taxon>
        <taxon>Lasius</taxon>
        <taxon>Lasius</taxon>
    </lineage>
</organism>
<evidence type="ECO:0000313" key="2">
    <source>
        <dbReference type="EMBL" id="CAL1683848.1"/>
    </source>
</evidence>
<sequence>MTESRCEQFSFEKIRKESSSLQFTENFYVIQFDDGLALVPNNWLRVSDNKKQRVCFYPNYDVKKRLNKAIENKEIPDLKNVKAGWAMYDVLRIFASADTFERGQEKLRMAENISDINTEDEENMKQTRHDRATEKNCTSDDESSGTEVDSGLLSPLPDPKEFSGLQQFRSC</sequence>
<keyword evidence="3" id="KW-1185">Reference proteome</keyword>
<proteinExistence type="predicted"/>
<feature type="compositionally biased region" description="Basic and acidic residues" evidence="1">
    <location>
        <begin position="123"/>
        <end position="138"/>
    </location>
</feature>
<evidence type="ECO:0008006" key="4">
    <source>
        <dbReference type="Google" id="ProtNLM"/>
    </source>
</evidence>
<accession>A0AAV2NWU0</accession>
<dbReference type="AlphaFoldDB" id="A0AAV2NWU0"/>
<feature type="region of interest" description="Disordered" evidence="1">
    <location>
        <begin position="112"/>
        <end position="171"/>
    </location>
</feature>
<protein>
    <recommendedName>
        <fullName evidence="4">WWE domain-containing protein</fullName>
    </recommendedName>
</protein>
<gene>
    <name evidence="2" type="ORF">LPLAT_LOCUS9604</name>
</gene>
<reference evidence="2" key="1">
    <citation type="submission" date="2024-04" db="EMBL/GenBank/DDBJ databases">
        <authorList>
            <consortium name="Molecular Ecology Group"/>
        </authorList>
    </citation>
    <scope>NUCLEOTIDE SEQUENCE</scope>
</reference>
<dbReference type="Proteomes" id="UP001497644">
    <property type="component" value="Chromosome 5"/>
</dbReference>
<name>A0AAV2NWU0_9HYME</name>